<dbReference type="KEGG" id="ntd:EGO55_13365"/>
<protein>
    <recommendedName>
        <fullName evidence="3">DUF2849 domain-containing protein</fullName>
    </recommendedName>
</protein>
<dbReference type="eggNOG" id="ENOG50339T3">
    <property type="taxonomic scope" value="Bacteria"/>
</dbReference>
<dbReference type="RefSeq" id="WP_021690406.1">
    <property type="nucleotide sequence ID" value="NZ_BASZ01000005.1"/>
</dbReference>
<comment type="caution">
    <text evidence="1">The sequence shown here is derived from an EMBL/GenBank/DDBJ whole genome shotgun (WGS) entry which is preliminary data.</text>
</comment>
<accession>U2YLH0</accession>
<dbReference type="OrthoDB" id="9815695at2"/>
<dbReference type="EMBL" id="BASZ01000005">
    <property type="protein sequence ID" value="GAD49500.1"/>
    <property type="molecule type" value="Genomic_DNA"/>
</dbReference>
<reference evidence="1 2" key="1">
    <citation type="submission" date="2013-09" db="EMBL/GenBank/DDBJ databases">
        <title>Whole genome shotgun sequence of Novosphingobium tardaugens NBRC 16725.</title>
        <authorList>
            <person name="Isaki S."/>
            <person name="Hosoyama A."/>
            <person name="Tsuchikane K."/>
            <person name="Katsumata H."/>
            <person name="Ando Y."/>
            <person name="Yamazaki S."/>
            <person name="Fujita N."/>
        </authorList>
    </citation>
    <scope>NUCLEOTIDE SEQUENCE [LARGE SCALE GENOMIC DNA]</scope>
    <source>
        <strain evidence="1 2">NBRC 16725</strain>
    </source>
</reference>
<keyword evidence="2" id="KW-1185">Reference proteome</keyword>
<gene>
    <name evidence="1" type="ORF">NT2_05_04210</name>
</gene>
<sequence length="99" mass="10767">MKILTGNDLKTGAVIWWAGDDWSLHVEDAVDVGDEADVIAAREEAARHVNASYVIDGVREDSGTVRPAHIKDRIRALGPTVRPDLTLKPADPEAGNWVI</sequence>
<evidence type="ECO:0008006" key="3">
    <source>
        <dbReference type="Google" id="ProtNLM"/>
    </source>
</evidence>
<evidence type="ECO:0000313" key="1">
    <source>
        <dbReference type="EMBL" id="GAD49500.1"/>
    </source>
</evidence>
<dbReference type="AlphaFoldDB" id="U2YLH0"/>
<name>U2YLH0_9SPHN</name>
<dbReference type="InterPro" id="IPR021270">
    <property type="entry name" value="DUF2849"/>
</dbReference>
<organism evidence="1 2">
    <name type="scientific">Caenibius tardaugens NBRC 16725</name>
    <dbReference type="NCBI Taxonomy" id="1219035"/>
    <lineage>
        <taxon>Bacteria</taxon>
        <taxon>Pseudomonadati</taxon>
        <taxon>Pseudomonadota</taxon>
        <taxon>Alphaproteobacteria</taxon>
        <taxon>Sphingomonadales</taxon>
        <taxon>Erythrobacteraceae</taxon>
        <taxon>Caenibius</taxon>
    </lineage>
</organism>
<evidence type="ECO:0000313" key="2">
    <source>
        <dbReference type="Proteomes" id="UP000016568"/>
    </source>
</evidence>
<dbReference type="Pfam" id="PF11011">
    <property type="entry name" value="DUF2849"/>
    <property type="match status" value="1"/>
</dbReference>
<dbReference type="Proteomes" id="UP000016568">
    <property type="component" value="Unassembled WGS sequence"/>
</dbReference>
<proteinExistence type="predicted"/>